<keyword evidence="1" id="KW-0732">Signal</keyword>
<accession>A0A383S7H1</accession>
<dbReference type="Pfam" id="PF00149">
    <property type="entry name" value="Metallophos"/>
    <property type="match status" value="1"/>
</dbReference>
<dbReference type="SUPFAM" id="SSF56300">
    <property type="entry name" value="Metallo-dependent phosphatases"/>
    <property type="match status" value="1"/>
</dbReference>
<reference evidence="4" key="1">
    <citation type="submission" date="2018-08" db="EMBL/GenBank/DDBJ databases">
        <authorList>
            <person name="Hornung B."/>
        </authorList>
    </citation>
    <scope>NUCLEOTIDE SEQUENCE [LARGE SCALE GENOMIC DNA]</scope>
</reference>
<dbReference type="EC" id="3.1.3.2" evidence="3"/>
<evidence type="ECO:0000259" key="2">
    <source>
        <dbReference type="Pfam" id="PF00149"/>
    </source>
</evidence>
<keyword evidence="4" id="KW-1185">Reference proteome</keyword>
<dbReference type="AlphaFoldDB" id="A0A383S7H1"/>
<dbReference type="Gene3D" id="2.60.40.10">
    <property type="entry name" value="Immunoglobulins"/>
    <property type="match status" value="1"/>
</dbReference>
<dbReference type="Gene3D" id="3.60.21.10">
    <property type="match status" value="1"/>
</dbReference>
<dbReference type="GO" id="GO:0003993">
    <property type="term" value="F:acid phosphatase activity"/>
    <property type="evidence" value="ECO:0007669"/>
    <property type="project" value="UniProtKB-EC"/>
</dbReference>
<dbReference type="GO" id="GO:0046872">
    <property type="term" value="F:metal ion binding"/>
    <property type="evidence" value="ECO:0007669"/>
    <property type="project" value="InterPro"/>
</dbReference>
<dbReference type="SUPFAM" id="SSF49363">
    <property type="entry name" value="Purple acid phosphatase, N-terminal domain"/>
    <property type="match status" value="1"/>
</dbReference>
<dbReference type="InterPro" id="IPR004843">
    <property type="entry name" value="Calcineurin-like_PHP"/>
</dbReference>
<evidence type="ECO:0000313" key="4">
    <source>
        <dbReference type="Proteomes" id="UP000263928"/>
    </source>
</evidence>
<keyword evidence="3" id="KW-0378">Hydrolase</keyword>
<sequence length="463" mass="51224">MPGKLGAPFGMDRHAGVRHAVDPQYSRPVPKRFLATDLEVLTITPTSAVISWITRRIRHGRLVPEPYPTDARVWLGAAGSHLRLVHESSRKTAFHQVTVTGLEPGREYHFRAMSGDQQPTPGMAITNRRHSPERTHHFMTLTPPPGRYLETIVLANDTHLGEKRQGIVLGPLPTSVKPGPGQKDYAQVMFTTMLDELASRRGRPFLVLGGDVTSKGTVEQAACARALLDGYGVRHESWLAVRGNHDRPQRDGTDPFAEYFTDYQTMCSATTASGLRVVGLDTTRGSGGGWITPEQMSGFRSLLAENHDHPTIVTAHHPATNDAAMTYPSGPQFMLRLRDRIELQHAERKAHGLFLHHAGHTHRMRRDRADVQGTSSEYLEVAACSSYPAGYALLHLYEGGYLVNFWRIGGDDAAAWQMRSRWQAMGLGPLFTVGSTNDRNHVVLKDLSGLRPSGMPVPPELRV</sequence>
<dbReference type="Proteomes" id="UP000263928">
    <property type="component" value="Unassembled WGS sequence"/>
</dbReference>
<dbReference type="InterPro" id="IPR029052">
    <property type="entry name" value="Metallo-depent_PP-like"/>
</dbReference>
<dbReference type="InterPro" id="IPR008963">
    <property type="entry name" value="Purple_acid_Pase-like_N"/>
</dbReference>
<proteinExistence type="predicted"/>
<evidence type="ECO:0000313" key="3">
    <source>
        <dbReference type="EMBL" id="SYZ33928.1"/>
    </source>
</evidence>
<feature type="domain" description="Calcineurin-like phosphoesterase" evidence="2">
    <location>
        <begin position="151"/>
        <end position="363"/>
    </location>
</feature>
<name>A0A383S7H1_9ACTN</name>
<dbReference type="GO" id="GO:0005975">
    <property type="term" value="P:carbohydrate metabolic process"/>
    <property type="evidence" value="ECO:0007669"/>
    <property type="project" value="UniProtKB-ARBA"/>
</dbReference>
<evidence type="ECO:0000256" key="1">
    <source>
        <dbReference type="ARBA" id="ARBA00022729"/>
    </source>
</evidence>
<gene>
    <name evidence="3" type="ORF">PROPAUS_1884</name>
</gene>
<protein>
    <submittedName>
        <fullName evidence="3">Acid phosphatase</fullName>
        <ecNumber evidence="3">3.1.3.2</ecNumber>
    </submittedName>
</protein>
<dbReference type="InterPro" id="IPR013783">
    <property type="entry name" value="Ig-like_fold"/>
</dbReference>
<dbReference type="InterPro" id="IPR003961">
    <property type="entry name" value="FN3_dom"/>
</dbReference>
<dbReference type="EMBL" id="UNQJ01000014">
    <property type="protein sequence ID" value="SYZ33928.1"/>
    <property type="molecule type" value="Genomic_DNA"/>
</dbReference>
<dbReference type="CDD" id="cd00063">
    <property type="entry name" value="FN3"/>
    <property type="match status" value="1"/>
</dbReference>
<organism evidence="3 4">
    <name type="scientific">Propionibacterium australiense</name>
    <dbReference type="NCBI Taxonomy" id="119981"/>
    <lineage>
        <taxon>Bacteria</taxon>
        <taxon>Bacillati</taxon>
        <taxon>Actinomycetota</taxon>
        <taxon>Actinomycetes</taxon>
        <taxon>Propionibacteriales</taxon>
        <taxon>Propionibacteriaceae</taxon>
        <taxon>Propionibacterium</taxon>
    </lineage>
</organism>